<dbReference type="InterPro" id="IPR002182">
    <property type="entry name" value="NB-ARC"/>
</dbReference>
<keyword evidence="4" id="KW-0677">Repeat</keyword>
<dbReference type="InterPro" id="IPR027417">
    <property type="entry name" value="P-loop_NTPase"/>
</dbReference>
<evidence type="ECO:0000313" key="13">
    <source>
        <dbReference type="EMBL" id="KAK6788526.1"/>
    </source>
</evidence>
<dbReference type="Pfam" id="PF00931">
    <property type="entry name" value="NB-ARC"/>
    <property type="match status" value="1"/>
</dbReference>
<dbReference type="PANTHER" id="PTHR23155:SF1228">
    <property type="entry name" value="NB-ARC DOMAIN CONTAINING PROTEIN, EXPRESSED"/>
    <property type="match status" value="1"/>
</dbReference>
<evidence type="ECO:0000256" key="8">
    <source>
        <dbReference type="ARBA" id="ARBA00023054"/>
    </source>
</evidence>
<dbReference type="GO" id="GO:0051607">
    <property type="term" value="P:defense response to virus"/>
    <property type="evidence" value="ECO:0007669"/>
    <property type="project" value="UniProtKB-ARBA"/>
</dbReference>
<dbReference type="GO" id="GO:0016020">
    <property type="term" value="C:membrane"/>
    <property type="evidence" value="ECO:0007669"/>
    <property type="project" value="UniProtKB-SubCell"/>
</dbReference>
<dbReference type="FunFam" id="1.10.10.10:FF:000322">
    <property type="entry name" value="Probable disease resistance protein At1g63360"/>
    <property type="match status" value="1"/>
</dbReference>
<dbReference type="Gene3D" id="1.10.10.10">
    <property type="entry name" value="Winged helix-like DNA-binding domain superfamily/Winged helix DNA-binding domain"/>
    <property type="match status" value="1"/>
</dbReference>
<dbReference type="InterPro" id="IPR058922">
    <property type="entry name" value="WHD_DRP"/>
</dbReference>
<dbReference type="GO" id="GO:0098542">
    <property type="term" value="P:defense response to other organism"/>
    <property type="evidence" value="ECO:0007669"/>
    <property type="project" value="TreeGrafter"/>
</dbReference>
<evidence type="ECO:0000256" key="5">
    <source>
        <dbReference type="ARBA" id="ARBA00022741"/>
    </source>
</evidence>
<keyword evidence="5" id="KW-0547">Nucleotide-binding</keyword>
<evidence type="ECO:0000256" key="4">
    <source>
        <dbReference type="ARBA" id="ARBA00022737"/>
    </source>
</evidence>
<dbReference type="AlphaFoldDB" id="A0AAN8TRG9"/>
<name>A0AAN8TRG9_SOLBU</name>
<evidence type="ECO:0000256" key="9">
    <source>
        <dbReference type="ARBA" id="ARBA00023136"/>
    </source>
</evidence>
<evidence type="ECO:0000256" key="6">
    <source>
        <dbReference type="ARBA" id="ARBA00022821"/>
    </source>
</evidence>
<dbReference type="Gene3D" id="1.10.8.430">
    <property type="entry name" value="Helical domain of apoptotic protease-activating factors"/>
    <property type="match status" value="1"/>
</dbReference>
<keyword evidence="3" id="KW-0433">Leucine-rich repeat</keyword>
<dbReference type="PANTHER" id="PTHR23155">
    <property type="entry name" value="DISEASE RESISTANCE PROTEIN RP"/>
    <property type="match status" value="1"/>
</dbReference>
<comment type="subcellular location">
    <subcellularLocation>
        <location evidence="1">Membrane</location>
        <topology evidence="1">Peripheral membrane protein</topology>
    </subcellularLocation>
</comment>
<protein>
    <submittedName>
        <fullName evidence="13">Uncharacterized protein</fullName>
    </submittedName>
</protein>
<dbReference type="Proteomes" id="UP001371456">
    <property type="component" value="Unassembled WGS sequence"/>
</dbReference>
<reference evidence="13 14" key="1">
    <citation type="submission" date="2024-02" db="EMBL/GenBank/DDBJ databases">
        <title>de novo genome assembly of Solanum bulbocastanum strain 11H21.</title>
        <authorList>
            <person name="Hosaka A.J."/>
        </authorList>
    </citation>
    <scope>NUCLEOTIDE SEQUENCE [LARGE SCALE GENOMIC DNA]</scope>
    <source>
        <tissue evidence="13">Young leaves</tissue>
    </source>
</reference>
<evidence type="ECO:0000256" key="7">
    <source>
        <dbReference type="ARBA" id="ARBA00022840"/>
    </source>
</evidence>
<feature type="domain" description="Disease resistance protein winged helix" evidence="12">
    <location>
        <begin position="268"/>
        <end position="332"/>
    </location>
</feature>
<dbReference type="GO" id="GO:0005524">
    <property type="term" value="F:ATP binding"/>
    <property type="evidence" value="ECO:0007669"/>
    <property type="project" value="UniProtKB-KW"/>
</dbReference>
<evidence type="ECO:0000256" key="2">
    <source>
        <dbReference type="ARBA" id="ARBA00008894"/>
    </source>
</evidence>
<gene>
    <name evidence="13" type="ORF">RDI58_012324</name>
</gene>
<dbReference type="PRINTS" id="PR00364">
    <property type="entry name" value="DISEASERSIST"/>
</dbReference>
<dbReference type="InterPro" id="IPR036388">
    <property type="entry name" value="WH-like_DNA-bd_sf"/>
</dbReference>
<evidence type="ECO:0000256" key="10">
    <source>
        <dbReference type="SAM" id="Phobius"/>
    </source>
</evidence>
<dbReference type="SUPFAM" id="SSF52540">
    <property type="entry name" value="P-loop containing nucleoside triphosphate hydrolases"/>
    <property type="match status" value="1"/>
</dbReference>
<dbReference type="InterPro" id="IPR044974">
    <property type="entry name" value="Disease_R_plants"/>
</dbReference>
<proteinExistence type="inferred from homology"/>
<feature type="transmembrane region" description="Helical" evidence="10">
    <location>
        <begin position="361"/>
        <end position="380"/>
    </location>
</feature>
<evidence type="ECO:0000313" key="14">
    <source>
        <dbReference type="Proteomes" id="UP001371456"/>
    </source>
</evidence>
<keyword evidence="10" id="KW-0812">Transmembrane</keyword>
<dbReference type="GO" id="GO:0043531">
    <property type="term" value="F:ADP binding"/>
    <property type="evidence" value="ECO:0007669"/>
    <property type="project" value="InterPro"/>
</dbReference>
<keyword evidence="14" id="KW-1185">Reference proteome</keyword>
<evidence type="ECO:0000256" key="1">
    <source>
        <dbReference type="ARBA" id="ARBA00004170"/>
    </source>
</evidence>
<keyword evidence="8" id="KW-0175">Coiled coil</keyword>
<keyword evidence="10" id="KW-1133">Transmembrane helix</keyword>
<keyword evidence="7" id="KW-0067">ATP-binding</keyword>
<sequence>MTTTSEEIVGFEDETAELMHQLVWGTKHLDVVALVGMPGIGKTTMAKRLYTHNDITSRFEVCSWCTISQVYNKRKTKLELLSNLVPPNENTRIRSNDELADELRRCLLRKRYFIVIDDLWSSDAWDDLKRCFPDNYSGSRIILTTRQDRVASYTKVFSAPHRLRLFTDEESWFLLQKNVFGEESCPPKLDVIGMQIAQYCGGLPLAIILVAGVLAKLDKDEVRWEEVAYDLSSCISGDKQKYMDIINLSLPNHLTNGFLYFGKNFEDEILVRELIQLWIAEEFAVGNQFKSAEDVAKDYVKELIDSNLVMVVRRNFFGEVKTIRMHDLLREFCLTRCKSYRGINLQPRVLEGIKFLKDTQWVLWTRIVLCDFLFIFYYFWFANLNTGDNMDLVCVTSSNAPYIQFLINLRYLSMKGNFDEDPSWLSNLKYLKTLIL</sequence>
<organism evidence="13 14">
    <name type="scientific">Solanum bulbocastanum</name>
    <name type="common">Wild potato</name>
    <dbReference type="NCBI Taxonomy" id="147425"/>
    <lineage>
        <taxon>Eukaryota</taxon>
        <taxon>Viridiplantae</taxon>
        <taxon>Streptophyta</taxon>
        <taxon>Embryophyta</taxon>
        <taxon>Tracheophyta</taxon>
        <taxon>Spermatophyta</taxon>
        <taxon>Magnoliopsida</taxon>
        <taxon>eudicotyledons</taxon>
        <taxon>Gunneridae</taxon>
        <taxon>Pentapetalae</taxon>
        <taxon>asterids</taxon>
        <taxon>lamiids</taxon>
        <taxon>Solanales</taxon>
        <taxon>Solanaceae</taxon>
        <taxon>Solanoideae</taxon>
        <taxon>Solaneae</taxon>
        <taxon>Solanum</taxon>
    </lineage>
</organism>
<comment type="similarity">
    <text evidence="2">Belongs to the disease resistance NB-LRR family.</text>
</comment>
<dbReference type="Gene3D" id="3.40.50.300">
    <property type="entry name" value="P-loop containing nucleotide triphosphate hydrolases"/>
    <property type="match status" value="1"/>
</dbReference>
<dbReference type="Pfam" id="PF23559">
    <property type="entry name" value="WHD_DRP"/>
    <property type="match status" value="1"/>
</dbReference>
<keyword evidence="6" id="KW-0611">Plant defense</keyword>
<dbReference type="FunFam" id="3.40.50.300:FF:001091">
    <property type="entry name" value="Probable disease resistance protein At1g61300"/>
    <property type="match status" value="1"/>
</dbReference>
<evidence type="ECO:0000256" key="3">
    <source>
        <dbReference type="ARBA" id="ARBA00022614"/>
    </source>
</evidence>
<evidence type="ECO:0000259" key="12">
    <source>
        <dbReference type="Pfam" id="PF23559"/>
    </source>
</evidence>
<evidence type="ECO:0000259" key="11">
    <source>
        <dbReference type="Pfam" id="PF00931"/>
    </source>
</evidence>
<feature type="domain" description="NB-ARC" evidence="11">
    <location>
        <begin position="13"/>
        <end position="184"/>
    </location>
</feature>
<dbReference type="InterPro" id="IPR042197">
    <property type="entry name" value="Apaf_helical"/>
</dbReference>
<dbReference type="EMBL" id="JBANQN010000005">
    <property type="protein sequence ID" value="KAK6788526.1"/>
    <property type="molecule type" value="Genomic_DNA"/>
</dbReference>
<accession>A0AAN8TRG9</accession>
<comment type="caution">
    <text evidence="13">The sequence shown here is derived from an EMBL/GenBank/DDBJ whole genome shotgun (WGS) entry which is preliminary data.</text>
</comment>
<keyword evidence="9 10" id="KW-0472">Membrane</keyword>